<dbReference type="Gene3D" id="2.70.150.10">
    <property type="entry name" value="Calcium-transporting ATPase, cytoplasmic transduction domain A"/>
    <property type="match status" value="1"/>
</dbReference>
<gene>
    <name evidence="15" type="ORF">SAMN04489859_103313</name>
</gene>
<evidence type="ECO:0000256" key="13">
    <source>
        <dbReference type="RuleBase" id="RU362081"/>
    </source>
</evidence>
<dbReference type="Proteomes" id="UP000199054">
    <property type="component" value="Unassembled WGS sequence"/>
</dbReference>
<evidence type="ECO:0000256" key="3">
    <source>
        <dbReference type="ARBA" id="ARBA00022475"/>
    </source>
</evidence>
<evidence type="ECO:0000256" key="10">
    <source>
        <dbReference type="ARBA" id="ARBA00023136"/>
    </source>
</evidence>
<dbReference type="Pfam" id="PF00702">
    <property type="entry name" value="Hydrolase"/>
    <property type="match status" value="1"/>
</dbReference>
<dbReference type="FunFam" id="2.70.150.10:FF:000020">
    <property type="entry name" value="Copper-exporting P-type ATPase A"/>
    <property type="match status" value="1"/>
</dbReference>
<keyword evidence="7 13" id="KW-0067">ATP-binding</keyword>
<dbReference type="InterPro" id="IPR044492">
    <property type="entry name" value="P_typ_ATPase_HD_dom"/>
</dbReference>
<comment type="similarity">
    <text evidence="2 13">Belongs to the cation transport ATPase (P-type) (TC 3.A.3) family. Type IB subfamily.</text>
</comment>
<feature type="transmembrane region" description="Helical" evidence="13">
    <location>
        <begin position="20"/>
        <end position="40"/>
    </location>
</feature>
<name>A0A1H8LR92_9RHOB</name>
<dbReference type="SUPFAM" id="SSF81653">
    <property type="entry name" value="Calcium ATPase, transduction domain A"/>
    <property type="match status" value="1"/>
</dbReference>
<dbReference type="InterPro" id="IPR059000">
    <property type="entry name" value="ATPase_P-type_domA"/>
</dbReference>
<dbReference type="InterPro" id="IPR051014">
    <property type="entry name" value="Cation_Transport_ATPase_IB"/>
</dbReference>
<accession>A0A1H8LR92</accession>
<dbReference type="GO" id="GO:0016887">
    <property type="term" value="F:ATP hydrolysis activity"/>
    <property type="evidence" value="ECO:0007669"/>
    <property type="project" value="InterPro"/>
</dbReference>
<sequence>MSNLVSRIKSAFVHPARRRFWLTVGSGGLIAAGLLARYGFGMVEAWTALMVAAAFLAGSDIAIRAWRSLRVKHFSIELLVTVAAVGALIIGEVWESAAVTFLFMFGGWLEARTMGQTRGALKALLDAAPATATVLRDGDPVEVPAHMVQLGETVLVRAGQRIPVDGEVTEGTAAVSEAAITGEPMPAEKAPGSHVHAGTIAENGLLRIRATNVGADTTLARIIQRVEEAQEEKAPSQRMIERFAQWYTPSIIGLAVAAFAVTQDIRLALTLLVVGCPGALVISTPVSIVAGIGRAARSGILIKGGQHLESAGRIDTLALDKTGTLTEGKPQLASIVALGGIAEAELLHLAATAETGSTHPLGRPIVEAGRKQGPLSTLESLEEHAGMGLSARIVGRIIAAGNRRLMDTLGIALGQEGEAALDRLLSNGQTPILVARDGQLIGMLGMSDMAREGAAEAITRLRNIGIGRVVMLTGDQHGAAEAIAREVGIDEVHAGLMPEDKLELIRKMKADGAHVAMVGDGINDAPALAAADTSIAMGAAGSDVAIETADIALLKDDLGKIPEAMAISRATLGNMRQNLVIALVTVAGLLAGVFSGNVHMAGGMLVHQLSVLIVIANGMRLLRMPKTTAPGGRASKVATARPATVAARG</sequence>
<dbReference type="SFLD" id="SFLDS00003">
    <property type="entry name" value="Haloacid_Dehalogenase"/>
    <property type="match status" value="1"/>
</dbReference>
<dbReference type="InterPro" id="IPR023214">
    <property type="entry name" value="HAD_sf"/>
</dbReference>
<feature type="transmembrane region" description="Helical" evidence="13">
    <location>
        <begin position="604"/>
        <end position="622"/>
    </location>
</feature>
<evidence type="ECO:0000256" key="4">
    <source>
        <dbReference type="ARBA" id="ARBA00022692"/>
    </source>
</evidence>
<dbReference type="SUPFAM" id="SSF81665">
    <property type="entry name" value="Calcium ATPase, transmembrane domain M"/>
    <property type="match status" value="1"/>
</dbReference>
<dbReference type="PROSITE" id="PS00154">
    <property type="entry name" value="ATPASE_E1_E2"/>
    <property type="match status" value="1"/>
</dbReference>
<keyword evidence="16" id="KW-1185">Reference proteome</keyword>
<reference evidence="15 16" key="1">
    <citation type="submission" date="2016-10" db="EMBL/GenBank/DDBJ databases">
        <authorList>
            <person name="de Groot N.N."/>
        </authorList>
    </citation>
    <scope>NUCLEOTIDE SEQUENCE [LARGE SCALE GENOMIC DNA]</scope>
    <source>
        <strain evidence="15 16">DSM 8512</strain>
    </source>
</reference>
<evidence type="ECO:0000256" key="9">
    <source>
        <dbReference type="ARBA" id="ARBA00022989"/>
    </source>
</evidence>
<dbReference type="EC" id="7.2.2.12" evidence="11"/>
<dbReference type="STRING" id="34002.SAMN04489859_103313"/>
<evidence type="ECO:0000256" key="11">
    <source>
        <dbReference type="ARBA" id="ARBA00039097"/>
    </source>
</evidence>
<dbReference type="NCBIfam" id="TIGR01525">
    <property type="entry name" value="ATPase-IB_hvy"/>
    <property type="match status" value="1"/>
</dbReference>
<dbReference type="InterPro" id="IPR023299">
    <property type="entry name" value="ATPase_P-typ_cyto_dom_N"/>
</dbReference>
<evidence type="ECO:0000256" key="7">
    <source>
        <dbReference type="ARBA" id="ARBA00022840"/>
    </source>
</evidence>
<comment type="subcellular location">
    <subcellularLocation>
        <location evidence="1">Cell membrane</location>
        <topology evidence="1">Multi-pass membrane protein</topology>
    </subcellularLocation>
</comment>
<dbReference type="GO" id="GO:0016463">
    <property type="term" value="F:P-type zinc transporter activity"/>
    <property type="evidence" value="ECO:0007669"/>
    <property type="project" value="UniProtKB-EC"/>
</dbReference>
<dbReference type="GO" id="GO:0005886">
    <property type="term" value="C:plasma membrane"/>
    <property type="evidence" value="ECO:0007669"/>
    <property type="project" value="UniProtKB-SubCell"/>
</dbReference>
<dbReference type="EMBL" id="FODE01000033">
    <property type="protein sequence ID" value="SEO07603.1"/>
    <property type="molecule type" value="Genomic_DNA"/>
</dbReference>
<dbReference type="PRINTS" id="PR00120">
    <property type="entry name" value="HATPASE"/>
</dbReference>
<evidence type="ECO:0000256" key="1">
    <source>
        <dbReference type="ARBA" id="ARBA00004651"/>
    </source>
</evidence>
<evidence type="ECO:0000313" key="15">
    <source>
        <dbReference type="EMBL" id="SEO07603.1"/>
    </source>
</evidence>
<dbReference type="InterPro" id="IPR036412">
    <property type="entry name" value="HAD-like_sf"/>
</dbReference>
<dbReference type="Pfam" id="PF00122">
    <property type="entry name" value="E1-E2_ATPase"/>
    <property type="match status" value="1"/>
</dbReference>
<dbReference type="PRINTS" id="PR00119">
    <property type="entry name" value="CATATPASE"/>
</dbReference>
<dbReference type="SUPFAM" id="SSF56784">
    <property type="entry name" value="HAD-like"/>
    <property type="match status" value="1"/>
</dbReference>
<dbReference type="RefSeq" id="WP_211657371.1">
    <property type="nucleotide sequence ID" value="NZ_CP067124.1"/>
</dbReference>
<organism evidence="15 16">
    <name type="scientific">Paracoccus alcaliphilus</name>
    <dbReference type="NCBI Taxonomy" id="34002"/>
    <lineage>
        <taxon>Bacteria</taxon>
        <taxon>Pseudomonadati</taxon>
        <taxon>Pseudomonadota</taxon>
        <taxon>Alphaproteobacteria</taxon>
        <taxon>Rhodobacterales</taxon>
        <taxon>Paracoccaceae</taxon>
        <taxon>Paracoccus</taxon>
    </lineage>
</organism>
<feature type="transmembrane region" description="Helical" evidence="13">
    <location>
        <begin position="243"/>
        <end position="261"/>
    </location>
</feature>
<comment type="catalytic activity">
    <reaction evidence="12">
        <text>Zn(2+)(in) + ATP + H2O = Zn(2+)(out) + ADP + phosphate + H(+)</text>
        <dbReference type="Rhea" id="RHEA:20621"/>
        <dbReference type="ChEBI" id="CHEBI:15377"/>
        <dbReference type="ChEBI" id="CHEBI:15378"/>
        <dbReference type="ChEBI" id="CHEBI:29105"/>
        <dbReference type="ChEBI" id="CHEBI:30616"/>
        <dbReference type="ChEBI" id="CHEBI:43474"/>
        <dbReference type="ChEBI" id="CHEBI:456216"/>
        <dbReference type="EC" id="7.2.2.12"/>
    </reaction>
</comment>
<evidence type="ECO:0000259" key="14">
    <source>
        <dbReference type="Pfam" id="PF00122"/>
    </source>
</evidence>
<keyword evidence="4 13" id="KW-0812">Transmembrane</keyword>
<dbReference type="PANTHER" id="PTHR48085:SF5">
    <property type="entry name" value="CADMIUM_ZINC-TRANSPORTING ATPASE HMA4-RELATED"/>
    <property type="match status" value="1"/>
</dbReference>
<dbReference type="PANTHER" id="PTHR48085">
    <property type="entry name" value="CADMIUM/ZINC-TRANSPORTING ATPASE HMA2-RELATED"/>
    <property type="match status" value="1"/>
</dbReference>
<dbReference type="Gene3D" id="3.40.50.1000">
    <property type="entry name" value="HAD superfamily/HAD-like"/>
    <property type="match status" value="1"/>
</dbReference>
<feature type="domain" description="P-type ATPase A" evidence="14">
    <location>
        <begin position="128"/>
        <end position="227"/>
    </location>
</feature>
<protein>
    <recommendedName>
        <fullName evidence="11">P-type Zn(2+) transporter</fullName>
        <ecNumber evidence="11">7.2.2.12</ecNumber>
    </recommendedName>
</protein>
<dbReference type="NCBIfam" id="TIGR01494">
    <property type="entry name" value="ATPase_P-type"/>
    <property type="match status" value="1"/>
</dbReference>
<proteinExistence type="inferred from homology"/>
<dbReference type="InterPro" id="IPR008250">
    <property type="entry name" value="ATPase_P-typ_transduc_dom_A_sf"/>
</dbReference>
<dbReference type="CDD" id="cd02079">
    <property type="entry name" value="P-type_ATPase_HM"/>
    <property type="match status" value="1"/>
</dbReference>
<dbReference type="Gene3D" id="3.40.1110.10">
    <property type="entry name" value="Calcium-transporting ATPase, cytoplasmic domain N"/>
    <property type="match status" value="1"/>
</dbReference>
<dbReference type="InterPro" id="IPR027256">
    <property type="entry name" value="P-typ_ATPase_IB"/>
</dbReference>
<evidence type="ECO:0000256" key="12">
    <source>
        <dbReference type="ARBA" id="ARBA00047308"/>
    </source>
</evidence>
<evidence type="ECO:0000256" key="2">
    <source>
        <dbReference type="ARBA" id="ARBA00006024"/>
    </source>
</evidence>
<dbReference type="InterPro" id="IPR018303">
    <property type="entry name" value="ATPase_P-typ_P_site"/>
</dbReference>
<dbReference type="SFLD" id="SFLDG00002">
    <property type="entry name" value="C1.7:_P-type_atpase_like"/>
    <property type="match status" value="1"/>
</dbReference>
<evidence type="ECO:0000313" key="16">
    <source>
        <dbReference type="Proteomes" id="UP000199054"/>
    </source>
</evidence>
<feature type="transmembrane region" description="Helical" evidence="13">
    <location>
        <begin position="267"/>
        <end position="293"/>
    </location>
</feature>
<keyword evidence="5 13" id="KW-0479">Metal-binding</keyword>
<keyword evidence="8" id="KW-1278">Translocase</keyword>
<dbReference type="GO" id="GO:0005524">
    <property type="term" value="F:ATP binding"/>
    <property type="evidence" value="ECO:0007669"/>
    <property type="project" value="UniProtKB-UniRule"/>
</dbReference>
<keyword evidence="6 13" id="KW-0547">Nucleotide-binding</keyword>
<keyword evidence="3 13" id="KW-1003">Cell membrane</keyword>
<evidence type="ECO:0000256" key="6">
    <source>
        <dbReference type="ARBA" id="ARBA00022741"/>
    </source>
</evidence>
<feature type="transmembrane region" description="Helical" evidence="13">
    <location>
        <begin position="579"/>
        <end position="598"/>
    </location>
</feature>
<dbReference type="GO" id="GO:0046872">
    <property type="term" value="F:metal ion binding"/>
    <property type="evidence" value="ECO:0007669"/>
    <property type="project" value="UniProtKB-KW"/>
</dbReference>
<dbReference type="AlphaFoldDB" id="A0A1H8LR92"/>
<dbReference type="SFLD" id="SFLDF00027">
    <property type="entry name" value="p-type_atpase"/>
    <property type="match status" value="1"/>
</dbReference>
<evidence type="ECO:0000256" key="8">
    <source>
        <dbReference type="ARBA" id="ARBA00022967"/>
    </source>
</evidence>
<dbReference type="GO" id="GO:0060003">
    <property type="term" value="P:copper ion export"/>
    <property type="evidence" value="ECO:0007669"/>
    <property type="project" value="UniProtKB-ARBA"/>
</dbReference>
<keyword evidence="9 13" id="KW-1133">Transmembrane helix</keyword>
<keyword evidence="10 13" id="KW-0472">Membrane</keyword>
<dbReference type="InterPro" id="IPR023298">
    <property type="entry name" value="ATPase_P-typ_TM_dom_sf"/>
</dbReference>
<dbReference type="InterPro" id="IPR001757">
    <property type="entry name" value="P_typ_ATPase"/>
</dbReference>
<evidence type="ECO:0000256" key="5">
    <source>
        <dbReference type="ARBA" id="ARBA00022723"/>
    </source>
</evidence>
<feature type="transmembrane region" description="Helical" evidence="13">
    <location>
        <begin position="97"/>
        <end position="115"/>
    </location>
</feature>